<comment type="caution">
    <text evidence="1">The sequence shown here is derived from an EMBL/GenBank/DDBJ whole genome shotgun (WGS) entry which is preliminary data.</text>
</comment>
<evidence type="ECO:0000313" key="2">
    <source>
        <dbReference type="Proteomes" id="UP001223978"/>
    </source>
</evidence>
<keyword evidence="2" id="KW-1185">Reference proteome</keyword>
<proteinExistence type="predicted"/>
<gene>
    <name evidence="1" type="ORF">QIS96_09275</name>
</gene>
<protein>
    <recommendedName>
        <fullName evidence="3">DUF4145 domain-containing protein</fullName>
    </recommendedName>
</protein>
<dbReference type="RefSeq" id="WP_282541957.1">
    <property type="nucleotide sequence ID" value="NZ_JASCIQ010000007.1"/>
</dbReference>
<dbReference type="Proteomes" id="UP001223978">
    <property type="component" value="Unassembled WGS sequence"/>
</dbReference>
<organism evidence="1 2">
    <name type="scientific">Streptomyces cavernicola</name>
    <dbReference type="NCBI Taxonomy" id="3043613"/>
    <lineage>
        <taxon>Bacteria</taxon>
        <taxon>Bacillati</taxon>
        <taxon>Actinomycetota</taxon>
        <taxon>Actinomycetes</taxon>
        <taxon>Kitasatosporales</taxon>
        <taxon>Streptomycetaceae</taxon>
        <taxon>Streptomyces</taxon>
    </lineage>
</organism>
<sequence length="287" mass="32229">MTQESVVGTLDGNTLKELARVICGDDHLYYRRGFEIAQFLENSGWRNVPAYDGEYRGEWALQLLLERRDEPTELEKVLLRLADAREYLEEPDILPTIVNAVNTFLVHEGIRLENPGGRPRIVACDPAMAHPGQQAPVELRATLTEIIRDPKMAALLQRRLDEARTCYANGAHVAAIIMLGSLLEGVLLTVVEEHDSSLMGKESPGSISLYKLIGICHRAGWIDADVERFSQTLREYRNFVHPRREFVEAHTPDRDTLTVSWYVVNGALNDLAASQKTRNNEARGEAG</sequence>
<evidence type="ECO:0008006" key="3">
    <source>
        <dbReference type="Google" id="ProtNLM"/>
    </source>
</evidence>
<name>A0ABT6S7D1_9ACTN</name>
<reference evidence="1 2" key="1">
    <citation type="submission" date="2023-05" db="EMBL/GenBank/DDBJ databases">
        <title>Draft genome sequence of Streptomyces sp. B-S-A6 isolated from a cave soil in Thailand.</title>
        <authorList>
            <person name="Chamroensaksri N."/>
            <person name="Muangham S."/>
        </authorList>
    </citation>
    <scope>NUCLEOTIDE SEQUENCE [LARGE SCALE GENOMIC DNA]</scope>
    <source>
        <strain evidence="1 2">B-S-A6</strain>
    </source>
</reference>
<evidence type="ECO:0000313" key="1">
    <source>
        <dbReference type="EMBL" id="MDI3404011.1"/>
    </source>
</evidence>
<accession>A0ABT6S7D1</accession>
<dbReference type="EMBL" id="JASCIQ010000007">
    <property type="protein sequence ID" value="MDI3404011.1"/>
    <property type="molecule type" value="Genomic_DNA"/>
</dbReference>